<dbReference type="Pfam" id="PF26638">
    <property type="entry name" value="DUF8211"/>
    <property type="match status" value="1"/>
</dbReference>
<evidence type="ECO:0000313" key="2">
    <source>
        <dbReference type="EMBL" id="PKC58549.1"/>
    </source>
</evidence>
<dbReference type="VEuPathDB" id="FungiDB:RhiirFUN_024229"/>
<dbReference type="VEuPathDB" id="FungiDB:FUN_007946"/>
<evidence type="ECO:0000313" key="3">
    <source>
        <dbReference type="Proteomes" id="UP000232688"/>
    </source>
</evidence>
<dbReference type="EMBL" id="LLXH01001518">
    <property type="protein sequence ID" value="PKC58549.1"/>
    <property type="molecule type" value="Genomic_DNA"/>
</dbReference>
<reference evidence="2 3" key="1">
    <citation type="submission" date="2017-10" db="EMBL/GenBank/DDBJ databases">
        <title>Extensive intraspecific genome diversity in a model arbuscular mycorrhizal fungus.</title>
        <authorList>
            <person name="Chen E.C.H."/>
            <person name="Morin E."/>
            <person name="Baudet D."/>
            <person name="Noel J."/>
            <person name="Ndikumana S."/>
            <person name="Charron P."/>
            <person name="St-Onge C."/>
            <person name="Giorgi J."/>
            <person name="Grigoriev I.V."/>
            <person name="Roux C."/>
            <person name="Martin F.M."/>
            <person name="Corradi N."/>
        </authorList>
    </citation>
    <scope>NUCLEOTIDE SEQUENCE [LARGE SCALE GENOMIC DNA]</scope>
    <source>
        <strain evidence="2 3">A1</strain>
    </source>
</reference>
<accession>A0A2N0R5H8</accession>
<gene>
    <name evidence="2" type="ORF">RhiirA1_470797</name>
</gene>
<organism evidence="2 3">
    <name type="scientific">Rhizophagus irregularis</name>
    <dbReference type="NCBI Taxonomy" id="588596"/>
    <lineage>
        <taxon>Eukaryota</taxon>
        <taxon>Fungi</taxon>
        <taxon>Fungi incertae sedis</taxon>
        <taxon>Mucoromycota</taxon>
        <taxon>Glomeromycotina</taxon>
        <taxon>Glomeromycetes</taxon>
        <taxon>Glomerales</taxon>
        <taxon>Glomeraceae</taxon>
        <taxon>Rhizophagus</taxon>
    </lineage>
</organism>
<sequence>MSKNRHACGAHQSVFFHNQINNNLKFTPPDELIFINSKSSHANHIFDLWQNRYLQKIFSNRLGIEYTSRFTANGTDFVRRYPTASIYRKHLSDFKLIPSKNPRTRRKQEARFKRQCNRLVLRLPWKALRTNLMPEDVIASFSSGLNTFIK</sequence>
<proteinExistence type="predicted"/>
<protein>
    <recommendedName>
        <fullName evidence="1">DUF8211 domain-containing protein</fullName>
    </recommendedName>
</protein>
<comment type="caution">
    <text evidence="2">The sequence shown here is derived from an EMBL/GenBank/DDBJ whole genome shotgun (WGS) entry which is preliminary data.</text>
</comment>
<reference evidence="2 3" key="2">
    <citation type="submission" date="2017-10" db="EMBL/GenBank/DDBJ databases">
        <title>Genome analyses suggest a sexual origin of heterokaryosis in a supposedly ancient asexual fungus.</title>
        <authorList>
            <person name="Corradi N."/>
            <person name="Sedzielewska K."/>
            <person name="Noel J."/>
            <person name="Charron P."/>
            <person name="Farinelli L."/>
            <person name="Marton T."/>
            <person name="Kruger M."/>
            <person name="Pelin A."/>
            <person name="Brachmann A."/>
            <person name="Corradi N."/>
        </authorList>
    </citation>
    <scope>NUCLEOTIDE SEQUENCE [LARGE SCALE GENOMIC DNA]</scope>
    <source>
        <strain evidence="2 3">A1</strain>
    </source>
</reference>
<dbReference type="VEuPathDB" id="FungiDB:RhiirA1_470797"/>
<dbReference type="InterPro" id="IPR058524">
    <property type="entry name" value="DUF8211"/>
</dbReference>
<dbReference type="Proteomes" id="UP000232688">
    <property type="component" value="Unassembled WGS sequence"/>
</dbReference>
<dbReference type="AlphaFoldDB" id="A0A2N0R5H8"/>
<feature type="domain" description="DUF8211" evidence="1">
    <location>
        <begin position="41"/>
        <end position="120"/>
    </location>
</feature>
<evidence type="ECO:0000259" key="1">
    <source>
        <dbReference type="Pfam" id="PF26638"/>
    </source>
</evidence>
<name>A0A2N0R5H8_9GLOM</name>